<name>A0AA47EI74_9CLOT</name>
<feature type="domain" description="CD-NTase-associated protein 12/Pycsar effector protein TIR" evidence="1">
    <location>
        <begin position="159"/>
        <end position="278"/>
    </location>
</feature>
<evidence type="ECO:0000313" key="2">
    <source>
        <dbReference type="EMBL" id="WAG59436.1"/>
    </source>
</evidence>
<accession>A0AA47EI74</accession>
<gene>
    <name evidence="2" type="ORF">LL038_17585</name>
</gene>
<dbReference type="Proteomes" id="UP001164733">
    <property type="component" value="Chromosome"/>
</dbReference>
<sequence length="298" mass="34898">MNKHLFQKFLEWIKLMPQSHLNNLEYTRFANYTGISLIKAQDFFQCLCKEGYIYLKVITRCPICKCECIIDTELDDATFECSDCGEEFNWMNIIGMSNFSYRVNSNIIKEDKEERILSPLEILKNNGIRHREKVIDIVDKIKDRKIIDEEVIGVDKKEKVFIVHGRDEATARRVKEFIKDDLKMEAVILMDMVSGGLTIPEKFEQYANECTYAVILMTPDDELKYEGSSEIIYRARQNVILELGYFWAKWDRRKFAVIKKGNLENPSDIQGVVYLEFSSRVEEVFYELKKEINASLGV</sequence>
<dbReference type="Pfam" id="PF10137">
    <property type="entry name" value="CAP12-PCTIR_TIR"/>
    <property type="match status" value="1"/>
</dbReference>
<evidence type="ECO:0000259" key="1">
    <source>
        <dbReference type="Pfam" id="PF10137"/>
    </source>
</evidence>
<protein>
    <submittedName>
        <fullName evidence="2">Nucleotide-binding protein</fullName>
    </submittedName>
</protein>
<organism evidence="2 3">
    <name type="scientific">Clostridium estertheticum</name>
    <dbReference type="NCBI Taxonomy" id="238834"/>
    <lineage>
        <taxon>Bacteria</taxon>
        <taxon>Bacillati</taxon>
        <taxon>Bacillota</taxon>
        <taxon>Clostridia</taxon>
        <taxon>Eubacteriales</taxon>
        <taxon>Clostridiaceae</taxon>
        <taxon>Clostridium</taxon>
    </lineage>
</organism>
<dbReference type="InterPro" id="IPR019302">
    <property type="entry name" value="CAP12/PCTIR_TIR_dom"/>
</dbReference>
<evidence type="ECO:0000313" key="3">
    <source>
        <dbReference type="Proteomes" id="UP001164733"/>
    </source>
</evidence>
<dbReference type="EMBL" id="CP086239">
    <property type="protein sequence ID" value="WAG59436.1"/>
    <property type="molecule type" value="Genomic_DNA"/>
</dbReference>
<proteinExistence type="predicted"/>
<dbReference type="GO" id="GO:0050135">
    <property type="term" value="F:NADP+ nucleosidase activity"/>
    <property type="evidence" value="ECO:0007669"/>
    <property type="project" value="InterPro"/>
</dbReference>
<dbReference type="AlphaFoldDB" id="A0AA47EI74"/>
<reference evidence="2" key="1">
    <citation type="submission" date="2021-11" db="EMBL/GenBank/DDBJ databases">
        <title>Clostridia strains as spoilage organisms.</title>
        <authorList>
            <person name="Wambui J."/>
            <person name="Stevens M.J.A."/>
            <person name="Stephan R."/>
        </authorList>
    </citation>
    <scope>NUCLEOTIDE SEQUENCE</scope>
    <source>
        <strain evidence="2">CF009</strain>
    </source>
</reference>